<dbReference type="EMBL" id="CP016543">
    <property type="protein sequence ID" value="ANU21840.1"/>
    <property type="molecule type" value="Genomic_DNA"/>
</dbReference>
<evidence type="ECO:0000313" key="3">
    <source>
        <dbReference type="Proteomes" id="UP000092495"/>
    </source>
</evidence>
<feature type="transmembrane region" description="Helical" evidence="1">
    <location>
        <begin position="18"/>
        <end position="36"/>
    </location>
</feature>
<organism evidence="2 3">
    <name type="scientific">Planococcus donghaensis</name>
    <dbReference type="NCBI Taxonomy" id="414778"/>
    <lineage>
        <taxon>Bacteria</taxon>
        <taxon>Bacillati</taxon>
        <taxon>Bacillota</taxon>
        <taxon>Bacilli</taxon>
        <taxon>Bacillales</taxon>
        <taxon>Caryophanaceae</taxon>
        <taxon>Planococcus</taxon>
    </lineage>
</organism>
<proteinExistence type="predicted"/>
<dbReference type="Pfam" id="PF11667">
    <property type="entry name" value="DUF3267"/>
    <property type="match status" value="1"/>
</dbReference>
<gene>
    <name evidence="2" type="ORF">BCM40_00180</name>
</gene>
<evidence type="ECO:0008006" key="4">
    <source>
        <dbReference type="Google" id="ProtNLM"/>
    </source>
</evidence>
<name>A0A1C7ED88_9BACL</name>
<dbReference type="OrthoDB" id="9789112at2"/>
<keyword evidence="1" id="KW-0812">Transmembrane</keyword>
<sequence>MTPSRIIELKMEKIAPQALWFNAILLVVFATLYHLFNEPLSFGFSLTGISLFITGYLVLIVLHELFHLIGFVLFGRVPLSSLNYGVNLKLGIAYATTNKPIRNLAMRKALLFPFWTTAFIPTVLGFWFDSQVLVLLGAMLTAGAFGDFIMYSELRKEKNAAWILDDPSLPRLHVYDHYPDNESTE</sequence>
<dbReference type="RefSeq" id="WP_065524980.1">
    <property type="nucleotide sequence ID" value="NZ_CP016543.2"/>
</dbReference>
<evidence type="ECO:0000313" key="2">
    <source>
        <dbReference type="EMBL" id="ANU21840.1"/>
    </source>
</evidence>
<keyword evidence="3" id="KW-1185">Reference proteome</keyword>
<feature type="transmembrane region" description="Helical" evidence="1">
    <location>
        <begin position="134"/>
        <end position="151"/>
    </location>
</feature>
<dbReference type="STRING" id="414778.BCM40_00180"/>
<keyword evidence="1" id="KW-0472">Membrane</keyword>
<dbReference type="KEGG" id="pdg:BCM40_00180"/>
<protein>
    <recommendedName>
        <fullName evidence="4">Diaminopimelate epimerase</fullName>
    </recommendedName>
</protein>
<dbReference type="Proteomes" id="UP000092495">
    <property type="component" value="Chromosome"/>
</dbReference>
<accession>A0A1C7ED88</accession>
<dbReference type="InterPro" id="IPR021683">
    <property type="entry name" value="DUF3267"/>
</dbReference>
<keyword evidence="1" id="KW-1133">Transmembrane helix</keyword>
<evidence type="ECO:0000256" key="1">
    <source>
        <dbReference type="SAM" id="Phobius"/>
    </source>
</evidence>
<feature type="transmembrane region" description="Helical" evidence="1">
    <location>
        <begin position="48"/>
        <end position="74"/>
    </location>
</feature>
<feature type="transmembrane region" description="Helical" evidence="1">
    <location>
        <begin position="109"/>
        <end position="128"/>
    </location>
</feature>
<dbReference type="AlphaFoldDB" id="A0A1C7ED88"/>
<reference evidence="2" key="1">
    <citation type="submission" date="2016-10" db="EMBL/GenBank/DDBJ databases">
        <authorList>
            <person name="See-Too W.S."/>
        </authorList>
    </citation>
    <scope>NUCLEOTIDE SEQUENCE</scope>
    <source>
        <strain evidence="2">DSM 22276</strain>
    </source>
</reference>